<keyword evidence="4" id="KW-1185">Reference proteome</keyword>
<dbReference type="Proteomes" id="UP001180020">
    <property type="component" value="Unassembled WGS sequence"/>
</dbReference>
<dbReference type="AlphaFoldDB" id="A0AAV9CV59"/>
<feature type="domain" description="AB hydrolase-1" evidence="2">
    <location>
        <begin position="8"/>
        <end position="249"/>
    </location>
</feature>
<dbReference type="InterPro" id="IPR000073">
    <property type="entry name" value="AB_hydrolase_1"/>
</dbReference>
<reference evidence="3" key="1">
    <citation type="journal article" date="2023" name="Nat. Commun.">
        <title>Diploid and tetraploid genomes of Acorus and the evolution of monocots.</title>
        <authorList>
            <person name="Ma L."/>
            <person name="Liu K.W."/>
            <person name="Li Z."/>
            <person name="Hsiao Y.Y."/>
            <person name="Qi Y."/>
            <person name="Fu T."/>
            <person name="Tang G.D."/>
            <person name="Zhang D."/>
            <person name="Sun W.H."/>
            <person name="Liu D.K."/>
            <person name="Li Y."/>
            <person name="Chen G.Z."/>
            <person name="Liu X.D."/>
            <person name="Liao X.Y."/>
            <person name="Jiang Y.T."/>
            <person name="Yu X."/>
            <person name="Hao Y."/>
            <person name="Huang J."/>
            <person name="Zhao X.W."/>
            <person name="Ke S."/>
            <person name="Chen Y.Y."/>
            <person name="Wu W.L."/>
            <person name="Hsu J.L."/>
            <person name="Lin Y.F."/>
            <person name="Huang M.D."/>
            <person name="Li C.Y."/>
            <person name="Huang L."/>
            <person name="Wang Z.W."/>
            <person name="Zhao X."/>
            <person name="Zhong W.Y."/>
            <person name="Peng D.H."/>
            <person name="Ahmad S."/>
            <person name="Lan S."/>
            <person name="Zhang J.S."/>
            <person name="Tsai W.C."/>
            <person name="Van de Peer Y."/>
            <person name="Liu Z.J."/>
        </authorList>
    </citation>
    <scope>NUCLEOTIDE SEQUENCE</scope>
    <source>
        <strain evidence="3">CP</strain>
    </source>
</reference>
<proteinExistence type="predicted"/>
<evidence type="ECO:0000313" key="4">
    <source>
        <dbReference type="Proteomes" id="UP001180020"/>
    </source>
</evidence>
<protein>
    <recommendedName>
        <fullName evidence="2">AB hydrolase-1 domain-containing protein</fullName>
    </recommendedName>
</protein>
<dbReference type="PANTHER" id="PTHR42916:SF1">
    <property type="entry name" value="PROTEIN PHYLLO, CHLOROPLASTIC"/>
    <property type="match status" value="1"/>
</dbReference>
<dbReference type="EMBL" id="JAUJYO010000017">
    <property type="protein sequence ID" value="KAK1292324.1"/>
    <property type="molecule type" value="Genomic_DNA"/>
</dbReference>
<keyword evidence="1" id="KW-0456">Lyase</keyword>
<name>A0AAV9CV59_ACOCL</name>
<gene>
    <name evidence="3" type="ORF">QJS10_CPB17g00385</name>
</gene>
<dbReference type="PANTHER" id="PTHR42916">
    <property type="entry name" value="2-SUCCINYL-5-ENOLPYRUVYL-6-HYDROXY-3-CYCLOHEXENE-1-CARBOXYLATE SYNTHASE"/>
    <property type="match status" value="1"/>
</dbReference>
<reference evidence="3" key="2">
    <citation type="submission" date="2023-06" db="EMBL/GenBank/DDBJ databases">
        <authorList>
            <person name="Ma L."/>
            <person name="Liu K.-W."/>
            <person name="Li Z."/>
            <person name="Hsiao Y.-Y."/>
            <person name="Qi Y."/>
            <person name="Fu T."/>
            <person name="Tang G."/>
            <person name="Zhang D."/>
            <person name="Sun W.-H."/>
            <person name="Liu D.-K."/>
            <person name="Li Y."/>
            <person name="Chen G.-Z."/>
            <person name="Liu X.-D."/>
            <person name="Liao X.-Y."/>
            <person name="Jiang Y.-T."/>
            <person name="Yu X."/>
            <person name="Hao Y."/>
            <person name="Huang J."/>
            <person name="Zhao X.-W."/>
            <person name="Ke S."/>
            <person name="Chen Y.-Y."/>
            <person name="Wu W.-L."/>
            <person name="Hsu J.-L."/>
            <person name="Lin Y.-F."/>
            <person name="Huang M.-D."/>
            <person name="Li C.-Y."/>
            <person name="Huang L."/>
            <person name="Wang Z.-W."/>
            <person name="Zhao X."/>
            <person name="Zhong W.-Y."/>
            <person name="Peng D.-H."/>
            <person name="Ahmad S."/>
            <person name="Lan S."/>
            <person name="Zhang J.-S."/>
            <person name="Tsai W.-C."/>
            <person name="Van De Peer Y."/>
            <person name="Liu Z.-J."/>
        </authorList>
    </citation>
    <scope>NUCLEOTIDE SEQUENCE</scope>
    <source>
        <strain evidence="3">CP</strain>
        <tissue evidence="3">Leaves</tissue>
    </source>
</reference>
<accession>A0AAV9CV59</accession>
<evidence type="ECO:0000259" key="2">
    <source>
        <dbReference type="Pfam" id="PF12697"/>
    </source>
</evidence>
<evidence type="ECO:0000256" key="1">
    <source>
        <dbReference type="ARBA" id="ARBA00023239"/>
    </source>
</evidence>
<dbReference type="SUPFAM" id="SSF53474">
    <property type="entry name" value="alpha/beta-Hydrolases"/>
    <property type="match status" value="1"/>
</dbReference>
<dbReference type="InterPro" id="IPR029058">
    <property type="entry name" value="AB_hydrolase_fold"/>
</dbReference>
<comment type="caution">
    <text evidence="3">The sequence shown here is derived from an EMBL/GenBank/DDBJ whole genome shotgun (WGS) entry which is preliminary data.</text>
</comment>
<sequence length="275" mass="30843">MKALSVTARCISIDLPGHGGSRIQQHVDKGAEKELSISIELIADMLHKLITEISSERVVLVGYSMGARIALYMALRYTEKFYLTKALMVLKINGAVIISGSPGLKDELGRRNRIKQDDAKARYLLSHGLQSFLEAWYAADLWFSLRNHPHFQQIVDTRARHKDITNLARILSDSSVGRQPSLWEDLKHCETPLLLVSGEKDAKFKQIAHQMHRELISTSSGGDSQVDNLTAVVEVPECGHVVHLENPLPLINAVRKFFNRLCERRSSNANNLQVS</sequence>
<organism evidence="3 4">
    <name type="scientific">Acorus calamus</name>
    <name type="common">Sweet flag</name>
    <dbReference type="NCBI Taxonomy" id="4465"/>
    <lineage>
        <taxon>Eukaryota</taxon>
        <taxon>Viridiplantae</taxon>
        <taxon>Streptophyta</taxon>
        <taxon>Embryophyta</taxon>
        <taxon>Tracheophyta</taxon>
        <taxon>Spermatophyta</taxon>
        <taxon>Magnoliopsida</taxon>
        <taxon>Liliopsida</taxon>
        <taxon>Acoraceae</taxon>
        <taxon>Acorus</taxon>
    </lineage>
</organism>
<dbReference type="Pfam" id="PF12697">
    <property type="entry name" value="Abhydrolase_6"/>
    <property type="match status" value="1"/>
</dbReference>
<dbReference type="GO" id="GO:0016829">
    <property type="term" value="F:lyase activity"/>
    <property type="evidence" value="ECO:0007669"/>
    <property type="project" value="UniProtKB-KW"/>
</dbReference>
<dbReference type="Gene3D" id="3.40.50.1820">
    <property type="entry name" value="alpha/beta hydrolase"/>
    <property type="match status" value="1"/>
</dbReference>
<evidence type="ECO:0000313" key="3">
    <source>
        <dbReference type="EMBL" id="KAK1292324.1"/>
    </source>
</evidence>